<protein>
    <submittedName>
        <fullName evidence="1">Uncharacterized protein</fullName>
    </submittedName>
</protein>
<proteinExistence type="predicted"/>
<organism evidence="1 2">
    <name type="scientific">Hevea brasiliensis</name>
    <name type="common">Para rubber tree</name>
    <name type="synonym">Siphonia brasiliensis</name>
    <dbReference type="NCBI Taxonomy" id="3981"/>
    <lineage>
        <taxon>Eukaryota</taxon>
        <taxon>Viridiplantae</taxon>
        <taxon>Streptophyta</taxon>
        <taxon>Embryophyta</taxon>
        <taxon>Tracheophyta</taxon>
        <taxon>Spermatophyta</taxon>
        <taxon>Magnoliopsida</taxon>
        <taxon>eudicotyledons</taxon>
        <taxon>Gunneridae</taxon>
        <taxon>Pentapetalae</taxon>
        <taxon>rosids</taxon>
        <taxon>fabids</taxon>
        <taxon>Malpighiales</taxon>
        <taxon>Euphorbiaceae</taxon>
        <taxon>Crotonoideae</taxon>
        <taxon>Micrandreae</taxon>
        <taxon>Hevea</taxon>
    </lineage>
</organism>
<sequence>MGPWVLKLKALHVGPQGPKVEGSECLGAGALNMGPLGLGSEALNVEPWGLRVGSLNVRPQGMRAIAHVLGLKIPSSIFIP</sequence>
<name>A0A6A6M4C1_HEVBR</name>
<comment type="caution">
    <text evidence="1">The sequence shown here is derived from an EMBL/GenBank/DDBJ whole genome shotgun (WGS) entry which is preliminary data.</text>
</comment>
<evidence type="ECO:0000313" key="1">
    <source>
        <dbReference type="EMBL" id="KAF2308154.1"/>
    </source>
</evidence>
<accession>A0A6A6M4C1</accession>
<dbReference type="Proteomes" id="UP000467840">
    <property type="component" value="Chromosome 9"/>
</dbReference>
<evidence type="ECO:0000313" key="2">
    <source>
        <dbReference type="Proteomes" id="UP000467840"/>
    </source>
</evidence>
<gene>
    <name evidence="1" type="ORF">GH714_035932</name>
</gene>
<dbReference type="EMBL" id="JAAGAX010000008">
    <property type="protein sequence ID" value="KAF2308154.1"/>
    <property type="molecule type" value="Genomic_DNA"/>
</dbReference>
<keyword evidence="2" id="KW-1185">Reference proteome</keyword>
<reference evidence="1 2" key="1">
    <citation type="journal article" date="2020" name="Mol. Plant">
        <title>The Chromosome-Based Rubber Tree Genome Provides New Insights into Spurge Genome Evolution and Rubber Biosynthesis.</title>
        <authorList>
            <person name="Liu J."/>
            <person name="Shi C."/>
            <person name="Shi C.C."/>
            <person name="Li W."/>
            <person name="Zhang Q.J."/>
            <person name="Zhang Y."/>
            <person name="Li K."/>
            <person name="Lu H.F."/>
            <person name="Shi C."/>
            <person name="Zhu S.T."/>
            <person name="Xiao Z.Y."/>
            <person name="Nan H."/>
            <person name="Yue Y."/>
            <person name="Zhu X.G."/>
            <person name="Wu Y."/>
            <person name="Hong X.N."/>
            <person name="Fan G.Y."/>
            <person name="Tong Y."/>
            <person name="Zhang D."/>
            <person name="Mao C.L."/>
            <person name="Liu Y.L."/>
            <person name="Hao S.J."/>
            <person name="Liu W.Q."/>
            <person name="Lv M.Q."/>
            <person name="Zhang H.B."/>
            <person name="Liu Y."/>
            <person name="Hu-Tang G.R."/>
            <person name="Wang J.P."/>
            <person name="Wang J.H."/>
            <person name="Sun Y.H."/>
            <person name="Ni S.B."/>
            <person name="Chen W.B."/>
            <person name="Zhang X.C."/>
            <person name="Jiao Y.N."/>
            <person name="Eichler E.E."/>
            <person name="Li G.H."/>
            <person name="Liu X."/>
            <person name="Gao L.Z."/>
        </authorList>
    </citation>
    <scope>NUCLEOTIDE SEQUENCE [LARGE SCALE GENOMIC DNA]</scope>
    <source>
        <strain evidence="2">cv. GT1</strain>
        <tissue evidence="1">Leaf</tissue>
    </source>
</reference>
<dbReference type="AlphaFoldDB" id="A0A6A6M4C1"/>